<feature type="compositionally biased region" description="Low complexity" evidence="1">
    <location>
        <begin position="149"/>
        <end position="164"/>
    </location>
</feature>
<name>A0A8S3E4S3_9BILA</name>
<dbReference type="Proteomes" id="UP000681720">
    <property type="component" value="Unassembled WGS sequence"/>
</dbReference>
<feature type="non-terminal residue" evidence="2">
    <location>
        <position position="1"/>
    </location>
</feature>
<evidence type="ECO:0000313" key="3">
    <source>
        <dbReference type="Proteomes" id="UP000681720"/>
    </source>
</evidence>
<feature type="compositionally biased region" description="Low complexity" evidence="1">
    <location>
        <begin position="130"/>
        <end position="141"/>
    </location>
</feature>
<feature type="non-terminal residue" evidence="2">
    <location>
        <position position="164"/>
    </location>
</feature>
<feature type="compositionally biased region" description="Low complexity" evidence="1">
    <location>
        <begin position="100"/>
        <end position="117"/>
    </location>
</feature>
<dbReference type="AlphaFoldDB" id="A0A8S3E4S3"/>
<feature type="compositionally biased region" description="Polar residues" evidence="1">
    <location>
        <begin position="118"/>
        <end position="129"/>
    </location>
</feature>
<evidence type="ECO:0000256" key="1">
    <source>
        <dbReference type="SAM" id="MobiDB-lite"/>
    </source>
</evidence>
<sequence>FEDDDGMIFNVFHEVLFISNILYYMELDDKFCLTSINTQEPKSSPQQTRGDANENSKYQNNNEHGSNDNNYAGGYNRAGVPQQQPSTQVYRPPHLQNRMNSQNGNYSNNGNTTGGYQASANVGPPSSQQNYGNNYSAGGNNIHSHPPSQQTYYGQTPQIQPQQQ</sequence>
<feature type="compositionally biased region" description="Polar residues" evidence="1">
    <location>
        <begin position="38"/>
        <end position="70"/>
    </location>
</feature>
<dbReference type="EMBL" id="CAJOBJ010233388">
    <property type="protein sequence ID" value="CAF5059802.1"/>
    <property type="molecule type" value="Genomic_DNA"/>
</dbReference>
<accession>A0A8S3E4S3</accession>
<gene>
    <name evidence="2" type="ORF">GIL414_LOCUS60449</name>
</gene>
<reference evidence="2" key="1">
    <citation type="submission" date="2021-02" db="EMBL/GenBank/DDBJ databases">
        <authorList>
            <person name="Nowell W R."/>
        </authorList>
    </citation>
    <scope>NUCLEOTIDE SEQUENCE</scope>
</reference>
<comment type="caution">
    <text evidence="2">The sequence shown here is derived from an EMBL/GenBank/DDBJ whole genome shotgun (WGS) entry which is preliminary data.</text>
</comment>
<proteinExistence type="predicted"/>
<evidence type="ECO:0000313" key="2">
    <source>
        <dbReference type="EMBL" id="CAF5059802.1"/>
    </source>
</evidence>
<organism evidence="2 3">
    <name type="scientific">Rotaria magnacalcarata</name>
    <dbReference type="NCBI Taxonomy" id="392030"/>
    <lineage>
        <taxon>Eukaryota</taxon>
        <taxon>Metazoa</taxon>
        <taxon>Spiralia</taxon>
        <taxon>Gnathifera</taxon>
        <taxon>Rotifera</taxon>
        <taxon>Eurotatoria</taxon>
        <taxon>Bdelloidea</taxon>
        <taxon>Philodinida</taxon>
        <taxon>Philodinidae</taxon>
        <taxon>Rotaria</taxon>
    </lineage>
</organism>
<protein>
    <submittedName>
        <fullName evidence="2">Uncharacterized protein</fullName>
    </submittedName>
</protein>
<feature type="region of interest" description="Disordered" evidence="1">
    <location>
        <begin position="38"/>
        <end position="164"/>
    </location>
</feature>